<name>D6TW22_KTERA</name>
<comment type="caution">
    <text evidence="1">The sequence shown here is derived from an EMBL/GenBank/DDBJ whole genome shotgun (WGS) entry which is preliminary data.</text>
</comment>
<organism evidence="1 2">
    <name type="scientific">Ktedonobacter racemifer DSM 44963</name>
    <dbReference type="NCBI Taxonomy" id="485913"/>
    <lineage>
        <taxon>Bacteria</taxon>
        <taxon>Bacillati</taxon>
        <taxon>Chloroflexota</taxon>
        <taxon>Ktedonobacteria</taxon>
        <taxon>Ktedonobacterales</taxon>
        <taxon>Ktedonobacteraceae</taxon>
        <taxon>Ktedonobacter</taxon>
    </lineage>
</organism>
<accession>D6TW22</accession>
<reference evidence="1 2" key="1">
    <citation type="journal article" date="2011" name="Stand. Genomic Sci.">
        <title>Non-contiguous finished genome sequence and contextual data of the filamentous soil bacterium Ktedonobacter racemifer type strain (SOSP1-21).</title>
        <authorList>
            <person name="Chang Y.J."/>
            <person name="Land M."/>
            <person name="Hauser L."/>
            <person name="Chertkov O."/>
            <person name="Del Rio T.G."/>
            <person name="Nolan M."/>
            <person name="Copeland A."/>
            <person name="Tice H."/>
            <person name="Cheng J.F."/>
            <person name="Lucas S."/>
            <person name="Han C."/>
            <person name="Goodwin L."/>
            <person name="Pitluck S."/>
            <person name="Ivanova N."/>
            <person name="Ovchinikova G."/>
            <person name="Pati A."/>
            <person name="Chen A."/>
            <person name="Palaniappan K."/>
            <person name="Mavromatis K."/>
            <person name="Liolios K."/>
            <person name="Brettin T."/>
            <person name="Fiebig A."/>
            <person name="Rohde M."/>
            <person name="Abt B."/>
            <person name="Goker M."/>
            <person name="Detter J.C."/>
            <person name="Woyke T."/>
            <person name="Bristow J."/>
            <person name="Eisen J.A."/>
            <person name="Markowitz V."/>
            <person name="Hugenholtz P."/>
            <person name="Kyrpides N.C."/>
            <person name="Klenk H.P."/>
            <person name="Lapidus A."/>
        </authorList>
    </citation>
    <scope>NUCLEOTIDE SEQUENCE [LARGE SCALE GENOMIC DNA]</scope>
    <source>
        <strain evidence="2">DSM 44963</strain>
    </source>
</reference>
<evidence type="ECO:0000313" key="1">
    <source>
        <dbReference type="EMBL" id="EFH84405.1"/>
    </source>
</evidence>
<dbReference type="InParanoid" id="D6TW22"/>
<sequence length="32" mass="3824">MANLTHLALLEKGIENWNQWRQNHPEIEPDLL</sequence>
<dbReference type="Proteomes" id="UP000004508">
    <property type="component" value="Unassembled WGS sequence"/>
</dbReference>
<dbReference type="EMBL" id="ADVG01000003">
    <property type="protein sequence ID" value="EFH84405.1"/>
    <property type="molecule type" value="Genomic_DNA"/>
</dbReference>
<protein>
    <submittedName>
        <fullName evidence="1">Pentapeptide repeat protein</fullName>
    </submittedName>
</protein>
<dbReference type="STRING" id="485913.Krac_5438"/>
<gene>
    <name evidence="1" type="ORF">Krac_5438</name>
</gene>
<proteinExistence type="predicted"/>
<keyword evidence="2" id="KW-1185">Reference proteome</keyword>
<evidence type="ECO:0000313" key="2">
    <source>
        <dbReference type="Proteomes" id="UP000004508"/>
    </source>
</evidence>
<dbReference type="AlphaFoldDB" id="D6TW22"/>